<accession>A0A099KNF5</accession>
<sequence>MHSSKCVILLHGLARTASSMEKIEKRLIKEKYLVVNVNYPSRAYPIEELAEKVISKAILKCGDKQINFVTHSMGGILVRQYLSHHKIDNLNRVVMLGPPNKGSEIVDKLGNMPGFRLFNGAAGMQLGTDEFSVPKKLDKANFNVGIIAGTKSINWILSTLIPGIDDGKVSVINTKLDGMEDHIEVETTHPFMMKNSKVIEQIVHYLKTGKFQHNN</sequence>
<name>A0A099KNF5_COLPS</name>
<dbReference type="PANTHER" id="PTHR37946:SF1">
    <property type="entry name" value="SLL1969 PROTEIN"/>
    <property type="match status" value="1"/>
</dbReference>
<comment type="caution">
    <text evidence="2">The sequence shown here is derived from an EMBL/GenBank/DDBJ whole genome shotgun (WGS) entry which is preliminary data.</text>
</comment>
<evidence type="ECO:0000313" key="3">
    <source>
        <dbReference type="Proteomes" id="UP000029843"/>
    </source>
</evidence>
<organism evidence="2 3">
    <name type="scientific">Colwellia psychrerythraea</name>
    <name type="common">Vibrio psychroerythus</name>
    <dbReference type="NCBI Taxonomy" id="28229"/>
    <lineage>
        <taxon>Bacteria</taxon>
        <taxon>Pseudomonadati</taxon>
        <taxon>Pseudomonadota</taxon>
        <taxon>Gammaproteobacteria</taxon>
        <taxon>Alteromonadales</taxon>
        <taxon>Colwelliaceae</taxon>
        <taxon>Colwellia</taxon>
    </lineage>
</organism>
<dbReference type="PATRIC" id="fig|28229.4.peg.2373"/>
<dbReference type="Gene3D" id="3.40.50.1820">
    <property type="entry name" value="alpha/beta hydrolase"/>
    <property type="match status" value="1"/>
</dbReference>
<dbReference type="EMBL" id="JQED01000029">
    <property type="protein sequence ID" value="KGJ91457.1"/>
    <property type="molecule type" value="Genomic_DNA"/>
</dbReference>
<dbReference type="PANTHER" id="PTHR37946">
    <property type="entry name" value="SLL1969 PROTEIN"/>
    <property type="match status" value="1"/>
</dbReference>
<dbReference type="InterPro" id="IPR029058">
    <property type="entry name" value="AB_hydrolase_fold"/>
</dbReference>
<protein>
    <recommendedName>
        <fullName evidence="1">AB hydrolase-1 domain-containing protein</fullName>
    </recommendedName>
</protein>
<dbReference type="Pfam" id="PF00561">
    <property type="entry name" value="Abhydrolase_1"/>
    <property type="match status" value="1"/>
</dbReference>
<dbReference type="OrthoDB" id="556502at2"/>
<dbReference type="InterPro" id="IPR000073">
    <property type="entry name" value="AB_hydrolase_1"/>
</dbReference>
<evidence type="ECO:0000313" key="2">
    <source>
        <dbReference type="EMBL" id="KGJ91457.1"/>
    </source>
</evidence>
<evidence type="ECO:0000259" key="1">
    <source>
        <dbReference type="Pfam" id="PF00561"/>
    </source>
</evidence>
<feature type="domain" description="AB hydrolase-1" evidence="1">
    <location>
        <begin position="44"/>
        <end position="104"/>
    </location>
</feature>
<dbReference type="SUPFAM" id="SSF53474">
    <property type="entry name" value="alpha/beta-Hydrolases"/>
    <property type="match status" value="1"/>
</dbReference>
<dbReference type="AlphaFoldDB" id="A0A099KNF5"/>
<dbReference type="Proteomes" id="UP000029843">
    <property type="component" value="Unassembled WGS sequence"/>
</dbReference>
<gene>
    <name evidence="2" type="ORF">ND2E_3322</name>
</gene>
<proteinExistence type="predicted"/>
<reference evidence="2 3" key="1">
    <citation type="submission" date="2014-08" db="EMBL/GenBank/DDBJ databases">
        <title>Genomic and Phenotypic Diversity of Colwellia psychrerythraea strains from Disparate Marine Basins.</title>
        <authorList>
            <person name="Techtmann S.M."/>
            <person name="Stelling S.C."/>
            <person name="Utturkar S.M."/>
            <person name="Alshibli N."/>
            <person name="Harris A."/>
            <person name="Brown S.D."/>
            <person name="Hazen T.C."/>
        </authorList>
    </citation>
    <scope>NUCLEOTIDE SEQUENCE [LARGE SCALE GENOMIC DNA]</scope>
    <source>
        <strain evidence="2 3">ND2E</strain>
    </source>
</reference>